<sequence length="220" mass="25633">MEKKMLVTQALDQRDLLVKKICDKIRKASFTETKKHNEEKVMERRVTQKEFEKEARSSYQQIIDLIHWYDKVDQAILRSNAETIIETSYGTMSIANALALRSRLNCSNAYDSDSNFEGNLMMKLQEELNEKIRVMEQKNKGLQNTAETMRLSILGKDKKTKDETPLKVVDVYVQENTTELIDPLNVRKKINELNERRETILNELDTKIKVSNATTFVEIN</sequence>
<dbReference type="EMBL" id="QUSK01000008">
    <property type="protein sequence ID" value="RGD77018.1"/>
    <property type="molecule type" value="Genomic_DNA"/>
</dbReference>
<evidence type="ECO:0000313" key="1">
    <source>
        <dbReference type="EMBL" id="RGD77018.1"/>
    </source>
</evidence>
<dbReference type="RefSeq" id="WP_117445985.1">
    <property type="nucleotide sequence ID" value="NZ_CALCIP010000027.1"/>
</dbReference>
<accession>A0A3E3E7L0</accession>
<organism evidence="1 2">
    <name type="scientific">Faecalicoccus pleomorphus</name>
    <dbReference type="NCBI Taxonomy" id="1323"/>
    <lineage>
        <taxon>Bacteria</taxon>
        <taxon>Bacillati</taxon>
        <taxon>Bacillota</taxon>
        <taxon>Erysipelotrichia</taxon>
        <taxon>Erysipelotrichales</taxon>
        <taxon>Erysipelotrichaceae</taxon>
        <taxon>Faecalicoccus</taxon>
    </lineage>
</organism>
<name>A0A3E3E7L0_9FIRM</name>
<gene>
    <name evidence="1" type="ORF">DXC78_04575</name>
</gene>
<dbReference type="AlphaFoldDB" id="A0A3E3E7L0"/>
<comment type="caution">
    <text evidence="1">The sequence shown here is derived from an EMBL/GenBank/DDBJ whole genome shotgun (WGS) entry which is preliminary data.</text>
</comment>
<reference evidence="1 2" key="1">
    <citation type="submission" date="2018-08" db="EMBL/GenBank/DDBJ databases">
        <title>A genome reference for cultivated species of the human gut microbiota.</title>
        <authorList>
            <person name="Zou Y."/>
            <person name="Xue W."/>
            <person name="Luo G."/>
        </authorList>
    </citation>
    <scope>NUCLEOTIDE SEQUENCE [LARGE SCALE GENOMIC DNA]</scope>
    <source>
        <strain evidence="1 2">TF08-11</strain>
    </source>
</reference>
<evidence type="ECO:0000313" key="2">
    <source>
        <dbReference type="Proteomes" id="UP000260721"/>
    </source>
</evidence>
<dbReference type="Proteomes" id="UP000260721">
    <property type="component" value="Unassembled WGS sequence"/>
</dbReference>
<protein>
    <submittedName>
        <fullName evidence="1">Uncharacterized protein</fullName>
    </submittedName>
</protein>
<proteinExistence type="predicted"/>